<organism evidence="8 9">
    <name type="scientific">Kipferlia bialata</name>
    <dbReference type="NCBI Taxonomy" id="797122"/>
    <lineage>
        <taxon>Eukaryota</taxon>
        <taxon>Metamonada</taxon>
        <taxon>Carpediemonas-like organisms</taxon>
        <taxon>Kipferlia</taxon>
    </lineage>
</organism>
<dbReference type="InterPro" id="IPR007000">
    <property type="entry name" value="PLipase_B-like"/>
</dbReference>
<feature type="non-terminal residue" evidence="8">
    <location>
        <position position="109"/>
    </location>
</feature>
<protein>
    <recommendedName>
        <fullName evidence="7">Phospholipase B-like</fullName>
        <ecNumber evidence="7">3.1.1.-</ecNumber>
    </recommendedName>
</protein>
<keyword evidence="9" id="KW-1185">Reference proteome</keyword>
<dbReference type="OrthoDB" id="419508at2759"/>
<keyword evidence="6" id="KW-0325">Glycoprotein</keyword>
<dbReference type="Pfam" id="PF04916">
    <property type="entry name" value="Phospholip_B"/>
    <property type="match status" value="1"/>
</dbReference>
<keyword evidence="2" id="KW-0732">Signal</keyword>
<accession>A0A9K3DDM7</accession>
<dbReference type="Gene3D" id="3.60.60.30">
    <property type="match status" value="1"/>
</dbReference>
<dbReference type="GO" id="GO:0005576">
    <property type="term" value="C:extracellular region"/>
    <property type="evidence" value="ECO:0007669"/>
    <property type="project" value="TreeGrafter"/>
</dbReference>
<proteinExistence type="inferred from homology"/>
<sequence length="109" mass="12447">QLESRADLNGHCTGSIRLLPDNSDVFISQVTWSSYVTMLRINKSYDLQFNGAHFLAKEVVLSSYPGMLFSVDDFYETDAGITIMETTVHIWNTELYDMFITPESVPTWI</sequence>
<comment type="similarity">
    <text evidence="1 7">Belongs to the phospholipase B-like family.</text>
</comment>
<dbReference type="EMBL" id="BDIP01010703">
    <property type="protein sequence ID" value="GIQ92841.1"/>
    <property type="molecule type" value="Genomic_DNA"/>
</dbReference>
<dbReference type="Proteomes" id="UP000265618">
    <property type="component" value="Unassembled WGS sequence"/>
</dbReference>
<name>A0A9K3DDM7_9EUKA</name>
<evidence type="ECO:0000256" key="2">
    <source>
        <dbReference type="ARBA" id="ARBA00022729"/>
    </source>
</evidence>
<dbReference type="PANTHER" id="PTHR12370:SF3">
    <property type="entry name" value="PHOSPHOLIPASE B-LIKE 2-RELATED"/>
    <property type="match status" value="1"/>
</dbReference>
<dbReference type="GO" id="GO:0004620">
    <property type="term" value="F:phospholipase activity"/>
    <property type="evidence" value="ECO:0007669"/>
    <property type="project" value="InterPro"/>
</dbReference>
<evidence type="ECO:0000256" key="4">
    <source>
        <dbReference type="ARBA" id="ARBA00022963"/>
    </source>
</evidence>
<dbReference type="GO" id="GO:0009395">
    <property type="term" value="P:phospholipid catabolic process"/>
    <property type="evidence" value="ECO:0007669"/>
    <property type="project" value="TreeGrafter"/>
</dbReference>
<evidence type="ECO:0000256" key="6">
    <source>
        <dbReference type="ARBA" id="ARBA00023180"/>
    </source>
</evidence>
<gene>
    <name evidence="8" type="ORF">KIPB_016850</name>
</gene>
<reference evidence="8 9" key="1">
    <citation type="journal article" date="2018" name="PLoS ONE">
        <title>The draft genome of Kipferlia bialata reveals reductive genome evolution in fornicate parasites.</title>
        <authorList>
            <person name="Tanifuji G."/>
            <person name="Takabayashi S."/>
            <person name="Kume K."/>
            <person name="Takagi M."/>
            <person name="Nakayama T."/>
            <person name="Kamikawa R."/>
            <person name="Inagaki Y."/>
            <person name="Hashimoto T."/>
        </authorList>
    </citation>
    <scope>NUCLEOTIDE SEQUENCE [LARGE SCALE GENOMIC DNA]</scope>
    <source>
        <strain evidence="8">NY0173</strain>
    </source>
</reference>
<comment type="caution">
    <text evidence="8">The sequence shown here is derived from an EMBL/GenBank/DDBJ whole genome shotgun (WGS) entry which is preliminary data.</text>
</comment>
<feature type="non-terminal residue" evidence="8">
    <location>
        <position position="1"/>
    </location>
</feature>
<evidence type="ECO:0000256" key="1">
    <source>
        <dbReference type="ARBA" id="ARBA00007835"/>
    </source>
</evidence>
<dbReference type="PANTHER" id="PTHR12370">
    <property type="entry name" value="PHOSPHOLIPASE B-RELATED"/>
    <property type="match status" value="1"/>
</dbReference>
<keyword evidence="3 7" id="KW-0378">Hydrolase</keyword>
<keyword evidence="5 7" id="KW-0443">Lipid metabolism</keyword>
<comment type="function">
    <text evidence="7">Putative phospholipase.</text>
</comment>
<keyword evidence="4 7" id="KW-0442">Lipid degradation</keyword>
<dbReference type="EC" id="3.1.1.-" evidence="7"/>
<dbReference type="AlphaFoldDB" id="A0A9K3DDM7"/>
<evidence type="ECO:0000256" key="7">
    <source>
        <dbReference type="RuleBase" id="RU364138"/>
    </source>
</evidence>
<evidence type="ECO:0000313" key="9">
    <source>
        <dbReference type="Proteomes" id="UP000265618"/>
    </source>
</evidence>
<evidence type="ECO:0000256" key="3">
    <source>
        <dbReference type="ARBA" id="ARBA00022801"/>
    </source>
</evidence>
<evidence type="ECO:0000313" key="8">
    <source>
        <dbReference type="EMBL" id="GIQ92841.1"/>
    </source>
</evidence>
<evidence type="ECO:0000256" key="5">
    <source>
        <dbReference type="ARBA" id="ARBA00023098"/>
    </source>
</evidence>